<keyword evidence="2" id="KW-1185">Reference proteome</keyword>
<gene>
    <name evidence="1" type="ORF">AAY42_05660</name>
</gene>
<accession>A0A0N8WFR5</accession>
<evidence type="ECO:0000313" key="1">
    <source>
        <dbReference type="EMBL" id="KQC29435.1"/>
    </source>
</evidence>
<name>A0A0N8WFR5_9FLAO</name>
<reference evidence="1 2" key="1">
    <citation type="submission" date="2015-04" db="EMBL/GenBank/DDBJ databases">
        <title>Complete genome of flavobacterium.</title>
        <authorList>
            <person name="Kwon Y.M."/>
            <person name="Kim S.-J."/>
        </authorList>
    </citation>
    <scope>NUCLEOTIDE SEQUENCE [LARGE SCALE GENOMIC DNA]</scope>
    <source>
        <strain evidence="1 2">DK169</strain>
    </source>
</reference>
<dbReference type="EMBL" id="LCTZ01000002">
    <property type="protein sequence ID" value="KQC29435.1"/>
    <property type="molecule type" value="Genomic_DNA"/>
</dbReference>
<sequence length="178" mass="21159">MKQKLSFIFTIFLLLNSCKSSKNITDKKCPRHISKSIKGTSIDQFKYTLGKDTLSYNEVKFYCVYNTAFYTHKTMYDKFGKWDREIYANGERHPILLWENIKLFEKDSTLFTIATLGDESEKTIYASFMAYDNNGNDLLNDIIYKEKLVNYFKDLIHKSKPEKRDFYKIYWSMVDTKS</sequence>
<protein>
    <submittedName>
        <fullName evidence="1">Uncharacterized protein</fullName>
    </submittedName>
</protein>
<dbReference type="AlphaFoldDB" id="A0A0N8WFR5"/>
<organism evidence="1 2">
    <name type="scientific">Flagellimonas eckloniae</name>
    <dbReference type="NCBI Taxonomy" id="346185"/>
    <lineage>
        <taxon>Bacteria</taxon>
        <taxon>Pseudomonadati</taxon>
        <taxon>Bacteroidota</taxon>
        <taxon>Flavobacteriia</taxon>
        <taxon>Flavobacteriales</taxon>
        <taxon>Flavobacteriaceae</taxon>
        <taxon>Flagellimonas</taxon>
    </lineage>
</organism>
<dbReference type="Proteomes" id="UP000050827">
    <property type="component" value="Unassembled WGS sequence"/>
</dbReference>
<proteinExistence type="predicted"/>
<dbReference type="RefSeq" id="WP_055393203.1">
    <property type="nucleotide sequence ID" value="NZ_LCTZ01000002.1"/>
</dbReference>
<evidence type="ECO:0000313" key="2">
    <source>
        <dbReference type="Proteomes" id="UP000050827"/>
    </source>
</evidence>
<dbReference type="OrthoDB" id="1191413at2"/>
<comment type="caution">
    <text evidence="1">The sequence shown here is derived from an EMBL/GenBank/DDBJ whole genome shotgun (WGS) entry which is preliminary data.</text>
</comment>